<organism evidence="2 3">
    <name type="scientific">Aspergillus tanneri</name>
    <dbReference type="NCBI Taxonomy" id="1220188"/>
    <lineage>
        <taxon>Eukaryota</taxon>
        <taxon>Fungi</taxon>
        <taxon>Dikarya</taxon>
        <taxon>Ascomycota</taxon>
        <taxon>Pezizomycotina</taxon>
        <taxon>Eurotiomycetes</taxon>
        <taxon>Eurotiomycetidae</taxon>
        <taxon>Eurotiales</taxon>
        <taxon>Aspergillaceae</taxon>
        <taxon>Aspergillus</taxon>
        <taxon>Aspergillus subgen. Circumdati</taxon>
    </lineage>
</organism>
<feature type="compositionally biased region" description="Low complexity" evidence="1">
    <location>
        <begin position="435"/>
        <end position="447"/>
    </location>
</feature>
<name>A0A5M9MZE2_9EURO</name>
<feature type="region of interest" description="Disordered" evidence="1">
    <location>
        <begin position="246"/>
        <end position="267"/>
    </location>
</feature>
<evidence type="ECO:0000313" key="2">
    <source>
        <dbReference type="EMBL" id="KAA8652475.1"/>
    </source>
</evidence>
<dbReference type="Proteomes" id="UP000324241">
    <property type="component" value="Unassembled WGS sequence"/>
</dbReference>
<feature type="region of interest" description="Disordered" evidence="1">
    <location>
        <begin position="1"/>
        <end position="148"/>
    </location>
</feature>
<reference evidence="2 3" key="1">
    <citation type="submission" date="2019-08" db="EMBL/GenBank/DDBJ databases">
        <title>The genome sequence of a newly discovered highly antifungal drug resistant Aspergillus species, Aspergillus tanneri NIH 1004.</title>
        <authorList>
            <person name="Mounaud S."/>
            <person name="Singh I."/>
            <person name="Joardar V."/>
            <person name="Pakala S."/>
            <person name="Pakala S."/>
            <person name="Venepally P."/>
            <person name="Chung J.K."/>
            <person name="Losada L."/>
            <person name="Nierman W.C."/>
        </authorList>
    </citation>
    <scope>NUCLEOTIDE SEQUENCE [LARGE SCALE GENOMIC DNA]</scope>
    <source>
        <strain evidence="2 3">NIH1004</strain>
    </source>
</reference>
<feature type="region of interest" description="Disordered" evidence="1">
    <location>
        <begin position="300"/>
        <end position="322"/>
    </location>
</feature>
<dbReference type="AlphaFoldDB" id="A0A5M9MZE2"/>
<dbReference type="VEuPathDB" id="FungiDB:EYZ11_009268"/>
<feature type="region of interest" description="Disordered" evidence="1">
    <location>
        <begin position="595"/>
        <end position="618"/>
    </location>
</feature>
<evidence type="ECO:0000256" key="1">
    <source>
        <dbReference type="SAM" id="MobiDB-lite"/>
    </source>
</evidence>
<feature type="compositionally biased region" description="Polar residues" evidence="1">
    <location>
        <begin position="449"/>
        <end position="458"/>
    </location>
</feature>
<feature type="compositionally biased region" description="Basic residues" evidence="1">
    <location>
        <begin position="40"/>
        <end position="56"/>
    </location>
</feature>
<feature type="region of interest" description="Disordered" evidence="1">
    <location>
        <begin position="335"/>
        <end position="387"/>
    </location>
</feature>
<accession>A0A5M9MZE2</accession>
<evidence type="ECO:0000313" key="3">
    <source>
        <dbReference type="Proteomes" id="UP000324241"/>
    </source>
</evidence>
<feature type="region of interest" description="Disordered" evidence="1">
    <location>
        <begin position="657"/>
        <end position="690"/>
    </location>
</feature>
<sequence length="782" mass="87637">MAIWPFGRKSKRHTIQLDAGAMGDIHLPQELRHSLDNTKVGRKPSRKQSKRQKNRHSNPVVDLSHPLNEASPPSTQPTLHPPPTPDGEQVGPMRGTRDQPSRVGYRPDGHASRSTVGQDQPPLHRNPSLLKSKRNDNGPTVLRKKLSKRKAYEIAREREIRLMASCPIEIPYRSATLPLDHLSVDTRQPPRSHSRRSDHHQSDASLSFRDSSSSMSDLVESYTFKVNGFSAWTPRPVIRYVEAPRVPTAKSQKTSEGSTRKEKTPAVSVFEESACSRKRVDRLADDLDAGALRELLERDRRRRERKQVEDQEKLHRKLQHAAEQQKLEAELISSHDHLDEKQVPSEVQRGRPGAGNQAELVRAGEDTSKVDTINFLQPGEPTDSWLRDVSKDADRNAHESLESAHVIGNVVDSSIQGQKLDIRRSFAPSQDMGMSRSTLSPSQSPSRHGLNSPSSSQVYGMGRESASDVSRTVDSERRLSDNSGRMNMISSIFRRGSSRLKRRYRERFQDRGSEISNTSHESFFKISTQSSGPPPYVPPKTFLHSGAIKRSQSKFTEHFGDEPLSPPDSRLQSPDIPEEPMDQLEVEKEKTNMHIGSQYPIPDSDSELQDTNGDRHQSWAGESLECDAENVPLSQSLASIDSEGSWMSGQFLRRISQRTSNAARPSLSSSRNRLDGGSESPTKGVEGVDDDQLVKFSTNTDEPVRASHAISEHDNDFDMVQAPEPAAETWHDHVARRPVLVNPIIRPKSNEGLLNTVQSLSPISSPIEEHSAEYHYVEDNWI</sequence>
<dbReference type="GeneID" id="54324081"/>
<feature type="compositionally biased region" description="Basic and acidic residues" evidence="1">
    <location>
        <begin position="471"/>
        <end position="480"/>
    </location>
</feature>
<dbReference type="EMBL" id="QUQM01000002">
    <property type="protein sequence ID" value="KAA8652475.1"/>
    <property type="molecule type" value="Genomic_DNA"/>
</dbReference>
<feature type="compositionally biased region" description="Basic and acidic residues" evidence="1">
    <location>
        <begin position="27"/>
        <end position="36"/>
    </location>
</feature>
<feature type="compositionally biased region" description="Basic and acidic residues" evidence="1">
    <location>
        <begin position="95"/>
        <end position="111"/>
    </location>
</feature>
<dbReference type="RefSeq" id="XP_033431836.1">
    <property type="nucleotide sequence ID" value="XM_033566079.1"/>
</dbReference>
<feature type="compositionally biased region" description="Polar residues" evidence="1">
    <location>
        <begin position="657"/>
        <end position="671"/>
    </location>
</feature>
<feature type="region of interest" description="Disordered" evidence="1">
    <location>
        <begin position="557"/>
        <end position="577"/>
    </location>
</feature>
<feature type="region of interest" description="Disordered" evidence="1">
    <location>
        <begin position="428"/>
        <end position="492"/>
    </location>
</feature>
<dbReference type="OrthoDB" id="4152802at2759"/>
<gene>
    <name evidence="2" type="ORF">ATNIH1004_001379</name>
</gene>
<proteinExistence type="predicted"/>
<feature type="region of interest" description="Disordered" evidence="1">
    <location>
        <begin position="181"/>
        <end position="211"/>
    </location>
</feature>
<feature type="compositionally biased region" description="Polar residues" evidence="1">
    <location>
        <begin position="481"/>
        <end position="490"/>
    </location>
</feature>
<protein>
    <submittedName>
        <fullName evidence="2">Uncharacterized protein</fullName>
    </submittedName>
</protein>
<comment type="caution">
    <text evidence="2">The sequence shown here is derived from an EMBL/GenBank/DDBJ whole genome shotgun (WGS) entry which is preliminary data.</text>
</comment>